<evidence type="ECO:0000313" key="1">
    <source>
        <dbReference type="EMBL" id="OIJ12566.1"/>
    </source>
</evidence>
<dbReference type="AlphaFoldDB" id="A0A1S2LJM3"/>
<comment type="caution">
    <text evidence="1">The sequence shown here is derived from an EMBL/GenBank/DDBJ whole genome shotgun (WGS) entry which is preliminary data.</text>
</comment>
<evidence type="ECO:0008006" key="3">
    <source>
        <dbReference type="Google" id="ProtNLM"/>
    </source>
</evidence>
<dbReference type="Proteomes" id="UP000179524">
    <property type="component" value="Unassembled WGS sequence"/>
</dbReference>
<accession>A0A1S2LJM3</accession>
<dbReference type="EMBL" id="MLQR01000031">
    <property type="protein sequence ID" value="OIJ12566.1"/>
    <property type="molecule type" value="Genomic_DNA"/>
</dbReference>
<gene>
    <name evidence="1" type="ORF">BKP37_14160</name>
</gene>
<organism evidence="1 2">
    <name type="scientific">Anaerobacillus alkalilacustris</name>
    <dbReference type="NCBI Taxonomy" id="393763"/>
    <lineage>
        <taxon>Bacteria</taxon>
        <taxon>Bacillati</taxon>
        <taxon>Bacillota</taxon>
        <taxon>Bacilli</taxon>
        <taxon>Bacillales</taxon>
        <taxon>Bacillaceae</taxon>
        <taxon>Anaerobacillus</taxon>
    </lineage>
</organism>
<name>A0A1S2LJM3_9BACI</name>
<sequence length="120" mass="14065">MKKTHIEVDLYCIQCNEEVPHEIAYLNEKIIRTECLMCKNCVEIIIDPKKEFYKAICIRIVTKPSRVSNEYKENLNHFLCSLPARVITKPYRLLTDFKEVIEIIGSFKGEGNDNKNKIDK</sequence>
<proteinExistence type="predicted"/>
<evidence type="ECO:0000313" key="2">
    <source>
        <dbReference type="Proteomes" id="UP000179524"/>
    </source>
</evidence>
<keyword evidence="2" id="KW-1185">Reference proteome</keyword>
<protein>
    <recommendedName>
        <fullName evidence="3">Bh protein</fullName>
    </recommendedName>
</protein>
<dbReference type="RefSeq" id="WP_071310244.1">
    <property type="nucleotide sequence ID" value="NZ_MLQR01000031.1"/>
</dbReference>
<reference evidence="1 2" key="1">
    <citation type="submission" date="2016-10" db="EMBL/GenBank/DDBJ databases">
        <title>Draft genome sequences of four alkaliphilic bacteria belonging to the Anaerobacillus genus.</title>
        <authorList>
            <person name="Bassil N.M."/>
            <person name="Lloyd J.R."/>
        </authorList>
    </citation>
    <scope>NUCLEOTIDE SEQUENCE [LARGE SCALE GENOMIC DNA]</scope>
    <source>
        <strain evidence="1 2">DSM 18345</strain>
    </source>
</reference>